<dbReference type="OrthoDB" id="5227681at2759"/>
<dbReference type="InterPro" id="IPR015404">
    <property type="entry name" value="Vps5_C"/>
</dbReference>
<dbReference type="AlphaFoldDB" id="A0A9W7LCW1"/>
<dbReference type="PROSITE" id="PS50195">
    <property type="entry name" value="PX"/>
    <property type="match status" value="1"/>
</dbReference>
<reference evidence="4" key="1">
    <citation type="journal article" date="2023" name="Commun. Biol.">
        <title>Genome analysis of Parmales, the sister group of diatoms, reveals the evolutionary specialization of diatoms from phago-mixotrophs to photoautotrophs.</title>
        <authorList>
            <person name="Ban H."/>
            <person name="Sato S."/>
            <person name="Yoshikawa S."/>
            <person name="Yamada K."/>
            <person name="Nakamura Y."/>
            <person name="Ichinomiya M."/>
            <person name="Sato N."/>
            <person name="Blanc-Mathieu R."/>
            <person name="Endo H."/>
            <person name="Kuwata A."/>
            <person name="Ogata H."/>
        </authorList>
    </citation>
    <scope>NUCLEOTIDE SEQUENCE [LARGE SCALE GENOMIC DNA]</scope>
</reference>
<organism evidence="3 4">
    <name type="scientific">Triparma columacea</name>
    <dbReference type="NCBI Taxonomy" id="722753"/>
    <lineage>
        <taxon>Eukaryota</taxon>
        <taxon>Sar</taxon>
        <taxon>Stramenopiles</taxon>
        <taxon>Ochrophyta</taxon>
        <taxon>Bolidophyceae</taxon>
        <taxon>Parmales</taxon>
        <taxon>Triparmaceae</taxon>
        <taxon>Triparma</taxon>
    </lineage>
</organism>
<dbReference type="PANTHER" id="PTHR10555:SF170">
    <property type="entry name" value="FI18122P1"/>
    <property type="match status" value="1"/>
</dbReference>
<proteinExistence type="predicted"/>
<feature type="compositionally biased region" description="Gly residues" evidence="1">
    <location>
        <begin position="405"/>
        <end position="416"/>
    </location>
</feature>
<evidence type="ECO:0000256" key="1">
    <source>
        <dbReference type="SAM" id="MobiDB-lite"/>
    </source>
</evidence>
<dbReference type="EMBL" id="BRYA01001534">
    <property type="protein sequence ID" value="GMI45086.1"/>
    <property type="molecule type" value="Genomic_DNA"/>
</dbReference>
<dbReference type="SUPFAM" id="SSF103657">
    <property type="entry name" value="BAR/IMD domain-like"/>
    <property type="match status" value="1"/>
</dbReference>
<dbReference type="CDD" id="cd07596">
    <property type="entry name" value="BAR_SNX"/>
    <property type="match status" value="1"/>
</dbReference>
<keyword evidence="4" id="KW-1185">Reference proteome</keyword>
<name>A0A9W7LCW1_9STRA</name>
<dbReference type="Pfam" id="PF09325">
    <property type="entry name" value="Vps5"/>
    <property type="match status" value="1"/>
</dbReference>
<dbReference type="SMART" id="SM00312">
    <property type="entry name" value="PX"/>
    <property type="match status" value="1"/>
</dbReference>
<comment type="caution">
    <text evidence="3">The sequence shown here is derived from an EMBL/GenBank/DDBJ whole genome shotgun (WGS) entry which is preliminary data.</text>
</comment>
<dbReference type="InterPro" id="IPR036871">
    <property type="entry name" value="PX_dom_sf"/>
</dbReference>
<evidence type="ECO:0000313" key="3">
    <source>
        <dbReference type="EMBL" id="GMI45086.1"/>
    </source>
</evidence>
<dbReference type="GO" id="GO:0035091">
    <property type="term" value="F:phosphatidylinositol binding"/>
    <property type="evidence" value="ECO:0007669"/>
    <property type="project" value="InterPro"/>
</dbReference>
<accession>A0A9W7LCW1</accession>
<dbReference type="Gene3D" id="3.30.1520.10">
    <property type="entry name" value="Phox-like domain"/>
    <property type="match status" value="1"/>
</dbReference>
<dbReference type="Proteomes" id="UP001165065">
    <property type="component" value="Unassembled WGS sequence"/>
</dbReference>
<dbReference type="GO" id="GO:0005768">
    <property type="term" value="C:endosome"/>
    <property type="evidence" value="ECO:0007669"/>
    <property type="project" value="TreeGrafter"/>
</dbReference>
<dbReference type="Gene3D" id="1.20.1270.60">
    <property type="entry name" value="Arfaptin homology (AH) domain/BAR domain"/>
    <property type="match status" value="1"/>
</dbReference>
<dbReference type="InterPro" id="IPR001683">
    <property type="entry name" value="PX_dom"/>
</dbReference>
<sequence>MALVVTVTDPAQQNEGMNKFTSYKVNTQVNATHPNFPFQSSAVVRRYSDFVWLVDQLMKEYAGAVVPPIPEKQAVSRFSPEFVEGRRKMLEQFLVRVCAHPELVNARCLSSFLSADDLAFGVAKSKKSGDGEAQKGGGMMKWFQETKTSLSKDLVKCDDDEEFAQINQYMDSLESQMKVVVKHTQSLVKKGRETATGLFEFGLAFTLLGQSEDDSLGGALTQVGHTADSLSVLSTTQAEMECKQFESPLVDYIRLIGSVKAALKQRENKLVSFSAATADVASKKASLAKVQGVAGKEDKVVAAEAALAASEEALTASSNEFKECSSRCLREVARFKEEKAVDMRKTVLDYINLQIEYNKKMEETWTSLVPQLEGVNVSSKGNGFVGAGNDQDRVRSTSELKGGAPAPGGDDGLVGV</sequence>
<protein>
    <recommendedName>
        <fullName evidence="2">PX domain-containing protein</fullName>
    </recommendedName>
</protein>
<evidence type="ECO:0000259" key="2">
    <source>
        <dbReference type="PROSITE" id="PS50195"/>
    </source>
</evidence>
<feature type="domain" description="PX" evidence="2">
    <location>
        <begin position="1"/>
        <end position="120"/>
    </location>
</feature>
<dbReference type="InterPro" id="IPR027267">
    <property type="entry name" value="AH/BAR_dom_sf"/>
</dbReference>
<feature type="region of interest" description="Disordered" evidence="1">
    <location>
        <begin position="383"/>
        <end position="416"/>
    </location>
</feature>
<dbReference type="Pfam" id="PF00787">
    <property type="entry name" value="PX"/>
    <property type="match status" value="1"/>
</dbReference>
<gene>
    <name evidence="3" type="ORF">TrCOL_g6553</name>
</gene>
<dbReference type="PANTHER" id="PTHR10555">
    <property type="entry name" value="SORTING NEXIN"/>
    <property type="match status" value="1"/>
</dbReference>
<evidence type="ECO:0000313" key="4">
    <source>
        <dbReference type="Proteomes" id="UP001165065"/>
    </source>
</evidence>
<dbReference type="SUPFAM" id="SSF64268">
    <property type="entry name" value="PX domain"/>
    <property type="match status" value="1"/>
</dbReference>